<keyword evidence="13" id="KW-1185">Reference proteome</keyword>
<dbReference type="GO" id="GO:0005886">
    <property type="term" value="C:plasma membrane"/>
    <property type="evidence" value="ECO:0007669"/>
    <property type="project" value="UniProtKB-SubCell"/>
</dbReference>
<dbReference type="GO" id="GO:0003774">
    <property type="term" value="F:cytoskeletal motor activity"/>
    <property type="evidence" value="ECO:0007669"/>
    <property type="project" value="InterPro"/>
</dbReference>
<keyword evidence="12" id="KW-0969">Cilium</keyword>
<gene>
    <name evidence="12" type="primary">fliM</name>
    <name evidence="12" type="ORF">GCM10011380_11490</name>
</gene>
<keyword evidence="6" id="KW-0145">Chemotaxis</keyword>
<organism evidence="12 13">
    <name type="scientific">Sphingomonas metalli</name>
    <dbReference type="NCBI Taxonomy" id="1779358"/>
    <lineage>
        <taxon>Bacteria</taxon>
        <taxon>Pseudomonadati</taxon>
        <taxon>Pseudomonadota</taxon>
        <taxon>Alphaproteobacteria</taxon>
        <taxon>Sphingomonadales</taxon>
        <taxon>Sphingomonadaceae</taxon>
        <taxon>Sphingomonas</taxon>
    </lineage>
</organism>
<dbReference type="EMBL" id="BMIH01000001">
    <property type="protein sequence ID" value="GGB23484.1"/>
    <property type="molecule type" value="Genomic_DNA"/>
</dbReference>
<sequence>MVNAAPITEARASSGDPVEPAVLGASKLNPFGDLNTLQHLTARLARGLRPVWEQLLRREVRSFSEPLSVQRFADYRAERGDLLTAWLPLAMSPGTNQAWLMLDGRFLLEMLDLFFGGSGQVPLLPPAEFSPAAEAMAVRVATQIAKALGTAWEPLTRMSFTPGRPEMAADIDGEDAVIVTRVGIDTPGRPMFVDMLYPVQALKPHGATLTGKVLDKAEPDPAWRNALTRATMGVRFPVRSVLAEPVVPLSLLMNLKAGDVIPITIAPDVPVMVGHDRLGCGTVGTSNGRAAIRLTSLADPDEGLNA</sequence>
<keyword evidence="8" id="KW-0472">Membrane</keyword>
<comment type="similarity">
    <text evidence="3">Belongs to the FliM family.</text>
</comment>
<feature type="domain" description="Flagellar motor switch protein FliN-like C-terminal" evidence="11">
    <location>
        <begin position="232"/>
        <end position="297"/>
    </location>
</feature>
<evidence type="ECO:0000256" key="7">
    <source>
        <dbReference type="ARBA" id="ARBA00022779"/>
    </source>
</evidence>
<dbReference type="InterPro" id="IPR001543">
    <property type="entry name" value="FliN-like_C"/>
</dbReference>
<evidence type="ECO:0000313" key="13">
    <source>
        <dbReference type="Proteomes" id="UP000623067"/>
    </source>
</evidence>
<dbReference type="Gene3D" id="3.40.1550.10">
    <property type="entry name" value="CheC-like"/>
    <property type="match status" value="1"/>
</dbReference>
<dbReference type="GO" id="GO:0071978">
    <property type="term" value="P:bacterial-type flagellum-dependent swarming motility"/>
    <property type="evidence" value="ECO:0007669"/>
    <property type="project" value="TreeGrafter"/>
</dbReference>
<name>A0A916WQN6_9SPHN</name>
<evidence type="ECO:0000256" key="10">
    <source>
        <dbReference type="ARBA" id="ARBA00025044"/>
    </source>
</evidence>
<dbReference type="AlphaFoldDB" id="A0A916WQN6"/>
<dbReference type="SUPFAM" id="SSF101801">
    <property type="entry name" value="Surface presentation of antigens (SPOA)"/>
    <property type="match status" value="1"/>
</dbReference>
<comment type="function">
    <text evidence="10">FliM is one of three proteins (FliG, FliN, FliM) that forms the rotor-mounted switch complex (C ring), located at the base of the basal body. This complex interacts with the CheY and CheZ chemotaxis proteins, in addition to contacting components of the motor that determine the direction of flagellar rotation.</text>
</comment>
<evidence type="ECO:0000256" key="2">
    <source>
        <dbReference type="ARBA" id="ARBA00004202"/>
    </source>
</evidence>
<dbReference type="InterPro" id="IPR001689">
    <property type="entry name" value="Flag_FliM"/>
</dbReference>
<evidence type="ECO:0000259" key="11">
    <source>
        <dbReference type="Pfam" id="PF01052"/>
    </source>
</evidence>
<proteinExistence type="inferred from homology"/>
<protein>
    <recommendedName>
        <fullName evidence="4">Flagellar motor switch protein FliM</fullName>
    </recommendedName>
</protein>
<reference evidence="12" key="2">
    <citation type="submission" date="2020-09" db="EMBL/GenBank/DDBJ databases">
        <authorList>
            <person name="Sun Q."/>
            <person name="Zhou Y."/>
        </authorList>
    </citation>
    <scope>NUCLEOTIDE SEQUENCE</scope>
    <source>
        <strain evidence="12">CGMCC 1.15330</strain>
    </source>
</reference>
<evidence type="ECO:0000256" key="5">
    <source>
        <dbReference type="ARBA" id="ARBA00022475"/>
    </source>
</evidence>
<comment type="subcellular location">
    <subcellularLocation>
        <location evidence="1">Bacterial flagellum basal body</location>
    </subcellularLocation>
    <subcellularLocation>
        <location evidence="2">Cell membrane</location>
        <topology evidence="2">Peripheral membrane protein</topology>
    </subcellularLocation>
</comment>
<evidence type="ECO:0000256" key="9">
    <source>
        <dbReference type="ARBA" id="ARBA00023143"/>
    </source>
</evidence>
<dbReference type="Proteomes" id="UP000623067">
    <property type="component" value="Unassembled WGS sequence"/>
</dbReference>
<dbReference type="InterPro" id="IPR036429">
    <property type="entry name" value="SpoA-like_sf"/>
</dbReference>
<dbReference type="InterPro" id="IPR028976">
    <property type="entry name" value="CheC-like_sf"/>
</dbReference>
<reference evidence="12" key="1">
    <citation type="journal article" date="2014" name="Int. J. Syst. Evol. Microbiol.">
        <title>Complete genome sequence of Corynebacterium casei LMG S-19264T (=DSM 44701T), isolated from a smear-ripened cheese.</title>
        <authorList>
            <consortium name="US DOE Joint Genome Institute (JGI-PGF)"/>
            <person name="Walter F."/>
            <person name="Albersmeier A."/>
            <person name="Kalinowski J."/>
            <person name="Ruckert C."/>
        </authorList>
    </citation>
    <scope>NUCLEOTIDE SEQUENCE</scope>
    <source>
        <strain evidence="12">CGMCC 1.15330</strain>
    </source>
</reference>
<dbReference type="Gene3D" id="2.30.330.10">
    <property type="entry name" value="SpoA-like"/>
    <property type="match status" value="1"/>
</dbReference>
<accession>A0A916WQN6</accession>
<keyword evidence="9" id="KW-0975">Bacterial flagellum</keyword>
<evidence type="ECO:0000256" key="6">
    <source>
        <dbReference type="ARBA" id="ARBA00022500"/>
    </source>
</evidence>
<dbReference type="Pfam" id="PF01052">
    <property type="entry name" value="FliMN_C"/>
    <property type="match status" value="1"/>
</dbReference>
<evidence type="ECO:0000313" key="12">
    <source>
        <dbReference type="EMBL" id="GGB23484.1"/>
    </source>
</evidence>
<keyword evidence="12" id="KW-0966">Cell projection</keyword>
<dbReference type="PANTHER" id="PTHR30034">
    <property type="entry name" value="FLAGELLAR MOTOR SWITCH PROTEIN FLIM"/>
    <property type="match status" value="1"/>
</dbReference>
<dbReference type="CDD" id="cd17908">
    <property type="entry name" value="FliM"/>
    <property type="match status" value="1"/>
</dbReference>
<evidence type="ECO:0000256" key="8">
    <source>
        <dbReference type="ARBA" id="ARBA00023136"/>
    </source>
</evidence>
<dbReference type="RefSeq" id="WP_188657697.1">
    <property type="nucleotide sequence ID" value="NZ_BMIH01000001.1"/>
</dbReference>
<keyword evidence="5" id="KW-1003">Cell membrane</keyword>
<dbReference type="GO" id="GO:0050918">
    <property type="term" value="P:positive chemotaxis"/>
    <property type="evidence" value="ECO:0007669"/>
    <property type="project" value="TreeGrafter"/>
</dbReference>
<dbReference type="Pfam" id="PF02154">
    <property type="entry name" value="FliM"/>
    <property type="match status" value="1"/>
</dbReference>
<evidence type="ECO:0000256" key="1">
    <source>
        <dbReference type="ARBA" id="ARBA00004117"/>
    </source>
</evidence>
<dbReference type="GO" id="GO:0009425">
    <property type="term" value="C:bacterial-type flagellum basal body"/>
    <property type="evidence" value="ECO:0007669"/>
    <property type="project" value="UniProtKB-SubCell"/>
</dbReference>
<dbReference type="PANTHER" id="PTHR30034:SF6">
    <property type="entry name" value="YOP PROTEINS TRANSLOCATION PROTEIN Q"/>
    <property type="match status" value="1"/>
</dbReference>
<comment type="caution">
    <text evidence="12">The sequence shown here is derived from an EMBL/GenBank/DDBJ whole genome shotgun (WGS) entry which is preliminary data.</text>
</comment>
<evidence type="ECO:0000256" key="3">
    <source>
        <dbReference type="ARBA" id="ARBA00011049"/>
    </source>
</evidence>
<evidence type="ECO:0000256" key="4">
    <source>
        <dbReference type="ARBA" id="ARBA00021898"/>
    </source>
</evidence>
<keyword evidence="12" id="KW-0282">Flagellum</keyword>
<keyword evidence="7" id="KW-0283">Flagellar rotation</keyword>